<dbReference type="SUPFAM" id="SSF143990">
    <property type="entry name" value="YbiA-like"/>
    <property type="match status" value="1"/>
</dbReference>
<comment type="catalytic activity">
    <reaction evidence="2">
        <text>2,5-diamino-6-hydroxy-4-(5-phosphoribosylamino)-pyrimidine + H2O = 2,5,6-triamino-4-hydroxypyrimidine + D-ribose 5-phosphate</text>
        <dbReference type="Rhea" id="RHEA:23436"/>
        <dbReference type="ChEBI" id="CHEBI:15377"/>
        <dbReference type="ChEBI" id="CHEBI:58614"/>
        <dbReference type="ChEBI" id="CHEBI:78346"/>
        <dbReference type="ChEBI" id="CHEBI:137796"/>
    </reaction>
</comment>
<keyword evidence="7" id="KW-1185">Reference proteome</keyword>
<accession>A0A239IED5</accession>
<evidence type="ECO:0000313" key="7">
    <source>
        <dbReference type="Proteomes" id="UP000198415"/>
    </source>
</evidence>
<evidence type="ECO:0000259" key="4">
    <source>
        <dbReference type="Pfam" id="PF24644"/>
    </source>
</evidence>
<dbReference type="Pfam" id="PF24645">
    <property type="entry name" value="DUF7639"/>
    <property type="match status" value="1"/>
</dbReference>
<feature type="domain" description="DUF7638" evidence="4">
    <location>
        <begin position="1"/>
        <end position="90"/>
    </location>
</feature>
<dbReference type="Pfam" id="PF08719">
    <property type="entry name" value="NADAR"/>
    <property type="match status" value="1"/>
</dbReference>
<name>A0A239IED5_9ACTN</name>
<evidence type="ECO:0000259" key="5">
    <source>
        <dbReference type="Pfam" id="PF24645"/>
    </source>
</evidence>
<evidence type="ECO:0000256" key="1">
    <source>
        <dbReference type="ARBA" id="ARBA00000022"/>
    </source>
</evidence>
<dbReference type="Gene3D" id="1.10.357.40">
    <property type="entry name" value="YbiA-like"/>
    <property type="match status" value="1"/>
</dbReference>
<dbReference type="InterPro" id="IPR056056">
    <property type="entry name" value="DUF7639"/>
</dbReference>
<dbReference type="CDD" id="cd15457">
    <property type="entry name" value="NADAR"/>
    <property type="match status" value="1"/>
</dbReference>
<gene>
    <name evidence="6" type="ORF">SAMN06264365_12874</name>
</gene>
<comment type="catalytic activity">
    <reaction evidence="1">
        <text>5-amino-6-(5-phospho-D-ribosylamino)uracil + H2O = 5,6-diaminouracil + D-ribose 5-phosphate</text>
        <dbReference type="Rhea" id="RHEA:55020"/>
        <dbReference type="ChEBI" id="CHEBI:15377"/>
        <dbReference type="ChEBI" id="CHEBI:46252"/>
        <dbReference type="ChEBI" id="CHEBI:58453"/>
        <dbReference type="ChEBI" id="CHEBI:78346"/>
    </reaction>
</comment>
<dbReference type="AlphaFoldDB" id="A0A239IED5"/>
<feature type="domain" description="NADAR" evidence="3">
    <location>
        <begin position="209"/>
        <end position="334"/>
    </location>
</feature>
<evidence type="ECO:0000256" key="2">
    <source>
        <dbReference type="ARBA" id="ARBA00000751"/>
    </source>
</evidence>
<dbReference type="EMBL" id="FZNR01000028">
    <property type="protein sequence ID" value="SNS91917.1"/>
    <property type="molecule type" value="Genomic_DNA"/>
</dbReference>
<evidence type="ECO:0000313" key="6">
    <source>
        <dbReference type="EMBL" id="SNS91917.1"/>
    </source>
</evidence>
<dbReference type="InterPro" id="IPR037238">
    <property type="entry name" value="YbiA-like_sf"/>
</dbReference>
<organism evidence="6 7">
    <name type="scientific">Actinoplanes regularis</name>
    <dbReference type="NCBI Taxonomy" id="52697"/>
    <lineage>
        <taxon>Bacteria</taxon>
        <taxon>Bacillati</taxon>
        <taxon>Actinomycetota</taxon>
        <taxon>Actinomycetes</taxon>
        <taxon>Micromonosporales</taxon>
        <taxon>Micromonosporaceae</taxon>
        <taxon>Actinoplanes</taxon>
    </lineage>
</organism>
<reference evidence="6 7" key="1">
    <citation type="submission" date="2017-06" db="EMBL/GenBank/DDBJ databases">
        <authorList>
            <person name="Kim H.J."/>
            <person name="Triplett B.A."/>
        </authorList>
    </citation>
    <scope>NUCLEOTIDE SEQUENCE [LARGE SCALE GENOMIC DNA]</scope>
    <source>
        <strain evidence="6 7">DSM 43151</strain>
    </source>
</reference>
<sequence>MFIRAWNEYELSDLLIYADGLIDSHSGPLIDLSGLRQELDAGRIAPLPEEGSRASADAISWQFNDVRTRVDADMFVGEVGDIIDRLNGRPDSAGRCLAAVAAYLDDMSEDNRLLLRERYLAVPEHRRRRALRGRDDALRVLTTDVGDSSSETITAEDHADAVATLRSKLRRDADTAATNAAVRTRVQADGPVEATNPPIYIYSTRRPDLRGLSNYFPAPIAVDGQIYPTVAHAYWALSTDDVQWRDRIAAEPNPFHVSDLAAEAPRRPEWPKLRLAVMHRLLHIKYEQHPELARSLLVTGDAPMICAEHGVSDYWGEGGGNWIGRLLEVVRSELLAAEALRPSSPSPAE</sequence>
<proteinExistence type="predicted"/>
<evidence type="ECO:0000259" key="3">
    <source>
        <dbReference type="Pfam" id="PF08719"/>
    </source>
</evidence>
<dbReference type="InterPro" id="IPR012816">
    <property type="entry name" value="NADAR"/>
</dbReference>
<protein>
    <submittedName>
        <fullName evidence="6">Uncharacterized protein</fullName>
    </submittedName>
</protein>
<feature type="domain" description="DUF7639" evidence="5">
    <location>
        <begin position="91"/>
        <end position="174"/>
    </location>
</feature>
<dbReference type="Pfam" id="PF24644">
    <property type="entry name" value="DUF7638"/>
    <property type="match status" value="1"/>
</dbReference>
<dbReference type="InterPro" id="IPR056055">
    <property type="entry name" value="DUF7638"/>
</dbReference>
<dbReference type="Proteomes" id="UP000198415">
    <property type="component" value="Unassembled WGS sequence"/>
</dbReference>